<dbReference type="OrthoDB" id="690882at2759"/>
<proteinExistence type="predicted"/>
<dbReference type="SUPFAM" id="SSF52540">
    <property type="entry name" value="P-loop containing nucleoside triphosphate hydrolases"/>
    <property type="match status" value="1"/>
</dbReference>
<gene>
    <name evidence="5" type="ORF">NCGR_LOCUS52745</name>
</gene>
<evidence type="ECO:0000256" key="2">
    <source>
        <dbReference type="SAM" id="MobiDB-lite"/>
    </source>
</evidence>
<dbReference type="PANTHER" id="PTHR23155:SF1228">
    <property type="entry name" value="NB-ARC DOMAIN CONTAINING PROTEIN, EXPRESSED"/>
    <property type="match status" value="1"/>
</dbReference>
<keyword evidence="6" id="KW-1185">Reference proteome</keyword>
<dbReference type="GO" id="GO:0098542">
    <property type="term" value="P:defense response to other organism"/>
    <property type="evidence" value="ECO:0007669"/>
    <property type="project" value="TreeGrafter"/>
</dbReference>
<comment type="caution">
    <text evidence="5">The sequence shown here is derived from an EMBL/GenBank/DDBJ whole genome shotgun (WGS) entry which is preliminary data.</text>
</comment>
<sequence>MDLHVKYLIVIDNIWEASVWDIIRCALPENINGNRVLVTTRIETVARACCAKNIECVYKMKALSDQDSRSLFFKRMFGPEEACPPYLMEVSAQILKKCGGIYPRTTINKNDLVRRWLGFLKIIASGRHVVLPSKIGRLQQLKTFEIDAAASKGQSDLQLPSDIVHLSRLSHLIVPSNVILPNGSFHAKYSPWFSRVPGWIGQHHSLYDLHLNVQDVYEDDVGVLSQLPSLVRLKLHIHRTPKEKIIIRGRGFPSLKHFKVGCMRISYLTFEAREMPKLELPKLRFNAQGWDRYNQTEPIQNHGLRPKTAKRTSLNSGLT</sequence>
<dbReference type="InterPro" id="IPR044974">
    <property type="entry name" value="Disease_R_plants"/>
</dbReference>
<feature type="region of interest" description="Disordered" evidence="2">
    <location>
        <begin position="296"/>
        <end position="319"/>
    </location>
</feature>
<evidence type="ECO:0008006" key="7">
    <source>
        <dbReference type="Google" id="ProtNLM"/>
    </source>
</evidence>
<name>A0A811RHJ3_9POAL</name>
<dbReference type="InterPro" id="IPR027417">
    <property type="entry name" value="P-loop_NTPase"/>
</dbReference>
<organism evidence="5 6">
    <name type="scientific">Miscanthus lutarioriparius</name>
    <dbReference type="NCBI Taxonomy" id="422564"/>
    <lineage>
        <taxon>Eukaryota</taxon>
        <taxon>Viridiplantae</taxon>
        <taxon>Streptophyta</taxon>
        <taxon>Embryophyta</taxon>
        <taxon>Tracheophyta</taxon>
        <taxon>Spermatophyta</taxon>
        <taxon>Magnoliopsida</taxon>
        <taxon>Liliopsida</taxon>
        <taxon>Poales</taxon>
        <taxon>Poaceae</taxon>
        <taxon>PACMAD clade</taxon>
        <taxon>Panicoideae</taxon>
        <taxon>Andropogonodae</taxon>
        <taxon>Andropogoneae</taxon>
        <taxon>Saccharinae</taxon>
        <taxon>Miscanthus</taxon>
    </lineage>
</organism>
<evidence type="ECO:0000259" key="3">
    <source>
        <dbReference type="Pfam" id="PF00931"/>
    </source>
</evidence>
<dbReference type="EMBL" id="CAJGYO010000015">
    <property type="protein sequence ID" value="CAD6269441.1"/>
    <property type="molecule type" value="Genomic_DNA"/>
</dbReference>
<dbReference type="PANTHER" id="PTHR23155">
    <property type="entry name" value="DISEASE RESISTANCE PROTEIN RP"/>
    <property type="match status" value="1"/>
</dbReference>
<dbReference type="SUPFAM" id="SSF52058">
    <property type="entry name" value="L domain-like"/>
    <property type="match status" value="1"/>
</dbReference>
<evidence type="ECO:0000313" key="5">
    <source>
        <dbReference type="EMBL" id="CAD6269441.1"/>
    </source>
</evidence>
<dbReference type="InterPro" id="IPR002182">
    <property type="entry name" value="NB-ARC"/>
</dbReference>
<dbReference type="Gene3D" id="3.40.50.300">
    <property type="entry name" value="P-loop containing nucleotide triphosphate hydrolases"/>
    <property type="match status" value="1"/>
</dbReference>
<keyword evidence="1" id="KW-0677">Repeat</keyword>
<dbReference type="AlphaFoldDB" id="A0A811RHJ3"/>
<evidence type="ECO:0000256" key="1">
    <source>
        <dbReference type="ARBA" id="ARBA00022737"/>
    </source>
</evidence>
<protein>
    <recommendedName>
        <fullName evidence="7">NB-ARC domain-containing protein</fullName>
    </recommendedName>
</protein>
<dbReference type="Proteomes" id="UP000604825">
    <property type="component" value="Unassembled WGS sequence"/>
</dbReference>
<dbReference type="Pfam" id="PF23598">
    <property type="entry name" value="LRR_14"/>
    <property type="match status" value="1"/>
</dbReference>
<evidence type="ECO:0000259" key="4">
    <source>
        <dbReference type="Pfam" id="PF23598"/>
    </source>
</evidence>
<reference evidence="5" key="1">
    <citation type="submission" date="2020-10" db="EMBL/GenBank/DDBJ databases">
        <authorList>
            <person name="Han B."/>
            <person name="Lu T."/>
            <person name="Zhao Q."/>
            <person name="Huang X."/>
            <person name="Zhao Y."/>
        </authorList>
    </citation>
    <scope>NUCLEOTIDE SEQUENCE</scope>
</reference>
<dbReference type="InterPro" id="IPR055414">
    <property type="entry name" value="LRR_R13L4/SHOC2-like"/>
</dbReference>
<dbReference type="GO" id="GO:0043531">
    <property type="term" value="F:ADP binding"/>
    <property type="evidence" value="ECO:0007669"/>
    <property type="project" value="InterPro"/>
</dbReference>
<feature type="domain" description="NB-ARC" evidence="3">
    <location>
        <begin position="6"/>
        <end position="77"/>
    </location>
</feature>
<dbReference type="Gene3D" id="3.80.10.10">
    <property type="entry name" value="Ribonuclease Inhibitor"/>
    <property type="match status" value="1"/>
</dbReference>
<evidence type="ECO:0000313" key="6">
    <source>
        <dbReference type="Proteomes" id="UP000604825"/>
    </source>
</evidence>
<dbReference type="Pfam" id="PF00931">
    <property type="entry name" value="NB-ARC"/>
    <property type="match status" value="1"/>
</dbReference>
<dbReference type="InterPro" id="IPR032675">
    <property type="entry name" value="LRR_dom_sf"/>
</dbReference>
<feature type="domain" description="Disease resistance R13L4/SHOC-2-like LRR" evidence="4">
    <location>
        <begin position="185"/>
        <end position="291"/>
    </location>
</feature>
<accession>A0A811RHJ3</accession>